<dbReference type="PANTHER" id="PTHR23288:SF17">
    <property type="entry name" value="RNA POLYMERASE II ELONGATION FACTOR ELL"/>
    <property type="match status" value="1"/>
</dbReference>
<reference evidence="3 4" key="1">
    <citation type="journal article" date="2021" name="BMC Biol.">
        <title>Horizontally acquired antibacterial genes associated with adaptive radiation of ladybird beetles.</title>
        <authorList>
            <person name="Li H.S."/>
            <person name="Tang X.F."/>
            <person name="Huang Y.H."/>
            <person name="Xu Z.Y."/>
            <person name="Chen M.L."/>
            <person name="Du X.Y."/>
            <person name="Qiu B.Y."/>
            <person name="Chen P.T."/>
            <person name="Zhang W."/>
            <person name="Slipinski A."/>
            <person name="Escalona H.E."/>
            <person name="Waterhouse R.M."/>
            <person name="Zwick A."/>
            <person name="Pang H."/>
        </authorList>
    </citation>
    <scope>NUCLEOTIDE SEQUENCE [LARGE SCALE GENOMIC DNA]</scope>
    <source>
        <strain evidence="3">SYSU2018</strain>
    </source>
</reference>
<dbReference type="AlphaFoldDB" id="A0ABD2NMJ4"/>
<dbReference type="EMBL" id="JABFTP020000124">
    <property type="protein sequence ID" value="KAL3279672.1"/>
    <property type="molecule type" value="Genomic_DNA"/>
</dbReference>
<feature type="domain" description="RNA polymerase II elongation factor ELL N-terminal" evidence="2">
    <location>
        <begin position="7"/>
        <end position="65"/>
    </location>
</feature>
<comment type="caution">
    <text evidence="3">The sequence shown here is derived from an EMBL/GenBank/DDBJ whole genome shotgun (WGS) entry which is preliminary data.</text>
</comment>
<dbReference type="InterPro" id="IPR031176">
    <property type="entry name" value="ELL/occludin"/>
</dbReference>
<dbReference type="Proteomes" id="UP001516400">
    <property type="component" value="Unassembled WGS sequence"/>
</dbReference>
<keyword evidence="4" id="KW-1185">Reference proteome</keyword>
<evidence type="ECO:0000313" key="4">
    <source>
        <dbReference type="Proteomes" id="UP001516400"/>
    </source>
</evidence>
<accession>A0ABD2NMJ4</accession>
<name>A0ABD2NMJ4_9CUCU</name>
<proteinExistence type="predicted"/>
<dbReference type="InterPro" id="IPR019464">
    <property type="entry name" value="ELL_N"/>
</dbReference>
<evidence type="ECO:0000313" key="3">
    <source>
        <dbReference type="EMBL" id="KAL3279672.1"/>
    </source>
</evidence>
<protein>
    <recommendedName>
        <fullName evidence="2">RNA polymerase II elongation factor ELL N-terminal domain-containing protein</fullName>
    </recommendedName>
</protein>
<dbReference type="PANTHER" id="PTHR23288">
    <property type="entry name" value="OCCLUDIN AND RNA POLYMERASE II ELONGATION FACTOR ELL"/>
    <property type="match status" value="1"/>
</dbReference>
<evidence type="ECO:0000256" key="1">
    <source>
        <dbReference type="SAM" id="MobiDB-lite"/>
    </source>
</evidence>
<feature type="region of interest" description="Disordered" evidence="1">
    <location>
        <begin position="1"/>
        <end position="25"/>
    </location>
</feature>
<evidence type="ECO:0000259" key="2">
    <source>
        <dbReference type="Pfam" id="PF10390"/>
    </source>
</evidence>
<sequence length="190" mass="21822">MSSTQDMEGPGGSFECLRQTGPPRGPLGVLGSIPYKIRVHANDDVYAATRQRMTVAEENHKNKCWVSRIPKWTYYNDWTISNLVVDGWGKVFRSKDVDSVYNIFVTSLVQTSKPVCPIESFNLKPPTKFMDYGRCKRIMLEKTKTSMEENEVLLVRHITYRSILKKVINVPNLLWNRKFIANSENETEAS</sequence>
<organism evidence="3 4">
    <name type="scientific">Cryptolaemus montrouzieri</name>
    <dbReference type="NCBI Taxonomy" id="559131"/>
    <lineage>
        <taxon>Eukaryota</taxon>
        <taxon>Metazoa</taxon>
        <taxon>Ecdysozoa</taxon>
        <taxon>Arthropoda</taxon>
        <taxon>Hexapoda</taxon>
        <taxon>Insecta</taxon>
        <taxon>Pterygota</taxon>
        <taxon>Neoptera</taxon>
        <taxon>Endopterygota</taxon>
        <taxon>Coleoptera</taxon>
        <taxon>Polyphaga</taxon>
        <taxon>Cucujiformia</taxon>
        <taxon>Coccinelloidea</taxon>
        <taxon>Coccinellidae</taxon>
        <taxon>Scymninae</taxon>
        <taxon>Scymnini</taxon>
        <taxon>Cryptolaemus</taxon>
    </lineage>
</organism>
<gene>
    <name evidence="3" type="ORF">HHI36_017178</name>
</gene>
<dbReference type="Pfam" id="PF10390">
    <property type="entry name" value="ELL"/>
    <property type="match status" value="1"/>
</dbReference>